<gene>
    <name evidence="16" type="ORF">SAMN02982919_02343</name>
</gene>
<evidence type="ECO:0000256" key="7">
    <source>
        <dbReference type="ARBA" id="ARBA00022741"/>
    </source>
</evidence>
<dbReference type="InterPro" id="IPR037006">
    <property type="entry name" value="CheA-like_homodim_sf"/>
</dbReference>
<dbReference type="PANTHER" id="PTHR43395">
    <property type="entry name" value="SENSOR HISTIDINE KINASE CHEA"/>
    <property type="match status" value="1"/>
</dbReference>
<keyword evidence="10" id="KW-0902">Two-component regulatory system</keyword>
<dbReference type="InterPro" id="IPR036641">
    <property type="entry name" value="HPT_dom_sf"/>
</dbReference>
<dbReference type="CDD" id="cd00731">
    <property type="entry name" value="CheA_reg"/>
    <property type="match status" value="1"/>
</dbReference>
<dbReference type="InterPro" id="IPR051315">
    <property type="entry name" value="Bact_Chemotaxis_CheA"/>
</dbReference>
<reference evidence="16 17" key="1">
    <citation type="submission" date="2016-10" db="EMBL/GenBank/DDBJ databases">
        <authorList>
            <person name="de Groot N.N."/>
        </authorList>
    </citation>
    <scope>NUCLEOTIDE SEQUENCE [LARGE SCALE GENOMIC DNA]</scope>
    <source>
        <strain evidence="16 17">ATCC 35958</strain>
    </source>
</reference>
<dbReference type="GO" id="GO:0006935">
    <property type="term" value="P:chemotaxis"/>
    <property type="evidence" value="ECO:0007669"/>
    <property type="project" value="UniProtKB-KW"/>
</dbReference>
<dbReference type="PANTHER" id="PTHR43395:SF10">
    <property type="entry name" value="CHEMOTAXIS PROTEIN CHEA"/>
    <property type="match status" value="1"/>
</dbReference>
<dbReference type="STRING" id="180197.SAMN02982919_02343"/>
<feature type="domain" description="CheW-like" evidence="14">
    <location>
        <begin position="575"/>
        <end position="712"/>
    </location>
</feature>
<evidence type="ECO:0000256" key="12">
    <source>
        <dbReference type="PROSITE-ProRule" id="PRU00110"/>
    </source>
</evidence>
<dbReference type="PRINTS" id="PR00344">
    <property type="entry name" value="BCTRLSENSOR"/>
</dbReference>
<feature type="domain" description="Histidine kinase" evidence="13">
    <location>
        <begin position="376"/>
        <end position="583"/>
    </location>
</feature>
<proteinExistence type="predicted"/>
<evidence type="ECO:0000259" key="13">
    <source>
        <dbReference type="PROSITE" id="PS50109"/>
    </source>
</evidence>
<dbReference type="SUPFAM" id="SSF50341">
    <property type="entry name" value="CheW-like"/>
    <property type="match status" value="1"/>
</dbReference>
<dbReference type="Pfam" id="PF01627">
    <property type="entry name" value="Hpt"/>
    <property type="match status" value="1"/>
</dbReference>
<dbReference type="InterPro" id="IPR036061">
    <property type="entry name" value="CheW-like_dom_sf"/>
</dbReference>
<sequence length="726" mass="79681">MNLDEALQIFLLESRELLEEMETCLLSLEEAEEKTELVNAIFRAAHTIKGSSGLFGLDGVVAFTHITESVLDRVRDGRITISDRLIALLLSCRDHIGTLIDAVAAGQDTTDPVLTTQGMPLLEQLRSYLGPPASPLPTSSLTSSTTVEQTAQPLPLEVHAADHWHISVRFDPNVLRNGMDPLSFLRFLQTIGKIVEVVVLHDKLPNPASMDPESCYLGYELVFESNASKTAIENAFEFVRDDCQLRILPPHSRTTDYIRILEEESYESSARIGEMMVHCGALTQQELDAALHTQTIAAPPYPLLGKVLVQQQAVTPEVVEAAVKKQAQLKELHTQESRSIRIDADKLDQLINLVGELIIVGAGVNLVAQRANITELQEHTSKLSSLVEEVRDSALQLRMVKIGATFSRFQRVVHDVSRELGKDISLLINGEETELDKTVVEKIGDPLMHLVRNSMDHGIESAEVRLERGKPAQGTLRLNAFHDSGSIVITVEDDGGGLKRDKILSKAIERGLLDSGHHLTDSEVYALIFEPGFSTADKVSNLSGRGVGLDVVKRNIAALRGSVNIQSVEGEGTTVTIRLPLTLAIIDGFLVEVDSSVFAIPLDMIEECVAFSSEPGHNYTNLRNEILPFIRLRELFDIKNPPKRRENIVVLKHGGQKAGLVVDTLLGEFQTVIKPLGKIFNQAKCISGSTILGSGEVALILDVPVLIQQASHSQIEHKKIESLVLT</sequence>
<dbReference type="Pfam" id="PF02518">
    <property type="entry name" value="HATPase_c"/>
    <property type="match status" value="1"/>
</dbReference>
<dbReference type="Pfam" id="PF01584">
    <property type="entry name" value="CheW"/>
    <property type="match status" value="1"/>
</dbReference>
<evidence type="ECO:0000256" key="3">
    <source>
        <dbReference type="ARBA" id="ARBA00021495"/>
    </source>
</evidence>
<dbReference type="Pfam" id="PF02895">
    <property type="entry name" value="H-kinase_dim"/>
    <property type="match status" value="1"/>
</dbReference>
<dbReference type="PROSITE" id="PS50109">
    <property type="entry name" value="HIS_KIN"/>
    <property type="match status" value="1"/>
</dbReference>
<dbReference type="EC" id="2.7.13.3" evidence="2"/>
<evidence type="ECO:0000313" key="17">
    <source>
        <dbReference type="Proteomes" id="UP000199766"/>
    </source>
</evidence>
<evidence type="ECO:0000256" key="2">
    <source>
        <dbReference type="ARBA" id="ARBA00012438"/>
    </source>
</evidence>
<dbReference type="Proteomes" id="UP000199766">
    <property type="component" value="Unassembled WGS sequence"/>
</dbReference>
<feature type="domain" description="HPt" evidence="15">
    <location>
        <begin position="1"/>
        <end position="103"/>
    </location>
</feature>
<dbReference type="SMART" id="SM00073">
    <property type="entry name" value="HPT"/>
    <property type="match status" value="1"/>
</dbReference>
<dbReference type="RefSeq" id="WP_091457807.1">
    <property type="nucleotide sequence ID" value="NZ_FOGD01000008.1"/>
</dbReference>
<evidence type="ECO:0000313" key="16">
    <source>
        <dbReference type="EMBL" id="SER41921.1"/>
    </source>
</evidence>
<accession>A0A1H9P1C0</accession>
<keyword evidence="6" id="KW-0808">Transferase</keyword>
<feature type="modified residue" description="Phosphohistidine" evidence="12">
    <location>
        <position position="46"/>
    </location>
</feature>
<dbReference type="FunFam" id="3.30.565.10:FF:000016">
    <property type="entry name" value="Chemotaxis protein CheA, putative"/>
    <property type="match status" value="1"/>
</dbReference>
<dbReference type="CDD" id="cd16916">
    <property type="entry name" value="HATPase_CheA-like"/>
    <property type="match status" value="1"/>
</dbReference>
<dbReference type="SUPFAM" id="SSF47226">
    <property type="entry name" value="Histidine-containing phosphotransfer domain, HPT domain"/>
    <property type="match status" value="1"/>
</dbReference>
<evidence type="ECO:0000256" key="5">
    <source>
        <dbReference type="ARBA" id="ARBA00022553"/>
    </source>
</evidence>
<organism evidence="16 17">
    <name type="scientific">Giesbergeria anulus</name>
    <dbReference type="NCBI Taxonomy" id="180197"/>
    <lineage>
        <taxon>Bacteria</taxon>
        <taxon>Pseudomonadati</taxon>
        <taxon>Pseudomonadota</taxon>
        <taxon>Betaproteobacteria</taxon>
        <taxon>Burkholderiales</taxon>
        <taxon>Comamonadaceae</taxon>
        <taxon>Giesbergeria</taxon>
    </lineage>
</organism>
<dbReference type="SUPFAM" id="SSF47384">
    <property type="entry name" value="Homodimeric domain of signal transducing histidine kinase"/>
    <property type="match status" value="1"/>
</dbReference>
<dbReference type="Gene3D" id="1.10.287.560">
    <property type="entry name" value="Histidine kinase CheA-like, homodimeric domain"/>
    <property type="match status" value="1"/>
</dbReference>
<dbReference type="GO" id="GO:0005524">
    <property type="term" value="F:ATP binding"/>
    <property type="evidence" value="ECO:0007669"/>
    <property type="project" value="UniProtKB-KW"/>
</dbReference>
<dbReference type="Gene3D" id="1.20.120.160">
    <property type="entry name" value="HPT domain"/>
    <property type="match status" value="1"/>
</dbReference>
<keyword evidence="9" id="KW-0067">ATP-binding</keyword>
<dbReference type="InterPro" id="IPR002545">
    <property type="entry name" value="CheW-lke_dom"/>
</dbReference>
<dbReference type="SMART" id="SM00387">
    <property type="entry name" value="HATPase_c"/>
    <property type="match status" value="1"/>
</dbReference>
<protein>
    <recommendedName>
        <fullName evidence="3">Chemotaxis protein CheA</fullName>
        <ecNumber evidence="2">2.7.13.3</ecNumber>
    </recommendedName>
</protein>
<keyword evidence="17" id="KW-1185">Reference proteome</keyword>
<dbReference type="InterPro" id="IPR036890">
    <property type="entry name" value="HATPase_C_sf"/>
</dbReference>
<evidence type="ECO:0000256" key="10">
    <source>
        <dbReference type="ARBA" id="ARBA00023012"/>
    </source>
</evidence>
<dbReference type="InterPro" id="IPR005467">
    <property type="entry name" value="His_kinase_dom"/>
</dbReference>
<dbReference type="CDD" id="cd00088">
    <property type="entry name" value="HPT"/>
    <property type="match status" value="1"/>
</dbReference>
<evidence type="ECO:0000256" key="1">
    <source>
        <dbReference type="ARBA" id="ARBA00000085"/>
    </source>
</evidence>
<evidence type="ECO:0000256" key="6">
    <source>
        <dbReference type="ARBA" id="ARBA00022679"/>
    </source>
</evidence>
<dbReference type="InterPro" id="IPR004358">
    <property type="entry name" value="Sig_transdc_His_kin-like_C"/>
</dbReference>
<keyword evidence="4" id="KW-0145">Chemotaxis</keyword>
<name>A0A1H9P1C0_9BURK</name>
<dbReference type="GO" id="GO:0000155">
    <property type="term" value="F:phosphorelay sensor kinase activity"/>
    <property type="evidence" value="ECO:0007669"/>
    <property type="project" value="InterPro"/>
</dbReference>
<dbReference type="InterPro" id="IPR008207">
    <property type="entry name" value="Sig_transdc_His_kin_Hpt_dom"/>
</dbReference>
<keyword evidence="7" id="KW-0547">Nucleotide-binding</keyword>
<evidence type="ECO:0000256" key="8">
    <source>
        <dbReference type="ARBA" id="ARBA00022777"/>
    </source>
</evidence>
<dbReference type="SMART" id="SM01231">
    <property type="entry name" value="H-kinase_dim"/>
    <property type="match status" value="1"/>
</dbReference>
<dbReference type="PROSITE" id="PS50851">
    <property type="entry name" value="CHEW"/>
    <property type="match status" value="1"/>
</dbReference>
<evidence type="ECO:0000256" key="11">
    <source>
        <dbReference type="ARBA" id="ARBA00035100"/>
    </source>
</evidence>
<comment type="catalytic activity">
    <reaction evidence="1">
        <text>ATP + protein L-histidine = ADP + protein N-phospho-L-histidine.</text>
        <dbReference type="EC" id="2.7.13.3"/>
    </reaction>
</comment>
<dbReference type="PROSITE" id="PS50894">
    <property type="entry name" value="HPT"/>
    <property type="match status" value="1"/>
</dbReference>
<dbReference type="SUPFAM" id="SSF55874">
    <property type="entry name" value="ATPase domain of HSP90 chaperone/DNA topoisomerase II/histidine kinase"/>
    <property type="match status" value="1"/>
</dbReference>
<comment type="function">
    <text evidence="11">Involved in the transmission of sensory signals from the chemoreceptors to the flagellar motors. CheA is autophosphorylated; it can transfer its phosphate group to either CheB or CheY.</text>
</comment>
<dbReference type="Gene3D" id="2.30.30.40">
    <property type="entry name" value="SH3 Domains"/>
    <property type="match status" value="1"/>
</dbReference>
<dbReference type="InterPro" id="IPR003594">
    <property type="entry name" value="HATPase_dom"/>
</dbReference>
<evidence type="ECO:0000259" key="15">
    <source>
        <dbReference type="PROSITE" id="PS50894"/>
    </source>
</evidence>
<dbReference type="Gene3D" id="3.30.565.10">
    <property type="entry name" value="Histidine kinase-like ATPase, C-terminal domain"/>
    <property type="match status" value="1"/>
</dbReference>
<dbReference type="AlphaFoldDB" id="A0A1H9P1C0"/>
<dbReference type="GO" id="GO:0005737">
    <property type="term" value="C:cytoplasm"/>
    <property type="evidence" value="ECO:0007669"/>
    <property type="project" value="InterPro"/>
</dbReference>
<dbReference type="InterPro" id="IPR036097">
    <property type="entry name" value="HisK_dim/P_sf"/>
</dbReference>
<dbReference type="EMBL" id="FOGD01000008">
    <property type="protein sequence ID" value="SER41921.1"/>
    <property type="molecule type" value="Genomic_DNA"/>
</dbReference>
<dbReference type="InterPro" id="IPR004105">
    <property type="entry name" value="CheA-like_dim"/>
</dbReference>
<keyword evidence="8 16" id="KW-0418">Kinase</keyword>
<evidence type="ECO:0000259" key="14">
    <source>
        <dbReference type="PROSITE" id="PS50851"/>
    </source>
</evidence>
<dbReference type="OrthoDB" id="9146932at2"/>
<keyword evidence="5 12" id="KW-0597">Phosphoprotein</keyword>
<evidence type="ECO:0000256" key="4">
    <source>
        <dbReference type="ARBA" id="ARBA00022500"/>
    </source>
</evidence>
<dbReference type="SMART" id="SM00260">
    <property type="entry name" value="CheW"/>
    <property type="match status" value="1"/>
</dbReference>
<evidence type="ECO:0000256" key="9">
    <source>
        <dbReference type="ARBA" id="ARBA00022840"/>
    </source>
</evidence>